<dbReference type="Gene3D" id="3.40.605.10">
    <property type="entry name" value="Aldehyde Dehydrogenase, Chain A, domain 1"/>
    <property type="match status" value="1"/>
</dbReference>
<keyword evidence="6" id="KW-1185">Reference proteome</keyword>
<comment type="similarity">
    <text evidence="1">Belongs to the aldehyde dehydrogenase family.</text>
</comment>
<sequence length="446" mass="47598">MHYAIVDPATGTTVQEYPTATGAEVFAALAAADEAHRGWSRSSTVAERSAILREVARLHRERRDELAQIMEREMGKPAAQGTGEIDFSALIFEYYADNAEKFLTDEPIDLLAGTGTAVVRRSSLGVLLGIAPWNFPSYQVARFAAPNFAAGNTLLLKHAPQCPGTAEAIEKIFADAGAPQGSFVNIYATNEQVADLIADPRLQGVSLTGSERAGSAVGEQAGRHLKKVVLELGGSDPFIVLDAVDLDATVEAAAAGRLSNVGQVCNAPKRFIVLDQVHDAFVAKFQSVLKERAPQLAPMASRAAADHLAQQVRQAVESGAEQFLAGEWNGARVPAVILTGLDPEDQVAKEEFFGPVALVFRAKDEAHALEIANNTDYGLGSYVYGADADQVARVADGIEAGMVYANCVQADGVELPFGGIKRSGFGRELGKYGIDEFVNKKLIRTR</sequence>
<proteinExistence type="inferred from homology"/>
<dbReference type="Gene3D" id="3.40.309.10">
    <property type="entry name" value="Aldehyde Dehydrogenase, Chain A, domain 2"/>
    <property type="match status" value="1"/>
</dbReference>
<evidence type="ECO:0000313" key="6">
    <source>
        <dbReference type="Proteomes" id="UP000392064"/>
    </source>
</evidence>
<dbReference type="PANTHER" id="PTHR43217:SF2">
    <property type="entry name" value="SUCCINATE-SEMIALDEHYDE DEHYDROGENASE [NADP(+)]"/>
    <property type="match status" value="1"/>
</dbReference>
<dbReference type="Pfam" id="PF00171">
    <property type="entry name" value="Aldedh"/>
    <property type="match status" value="1"/>
</dbReference>
<dbReference type="InterPro" id="IPR016162">
    <property type="entry name" value="Ald_DH_N"/>
</dbReference>
<evidence type="ECO:0000256" key="1">
    <source>
        <dbReference type="ARBA" id="ARBA00009986"/>
    </source>
</evidence>
<organism evidence="5 6">
    <name type="scientific">Aeromicrobium yanjiei</name>
    <dbReference type="NCBI Taxonomy" id="2662028"/>
    <lineage>
        <taxon>Bacteria</taxon>
        <taxon>Bacillati</taxon>
        <taxon>Actinomycetota</taxon>
        <taxon>Actinomycetes</taxon>
        <taxon>Propionibacteriales</taxon>
        <taxon>Nocardioidaceae</taxon>
        <taxon>Aeromicrobium</taxon>
    </lineage>
</organism>
<accession>A0A5Q2MHR6</accession>
<dbReference type="PANTHER" id="PTHR43217">
    <property type="entry name" value="SUCCINATE SEMIALDEHYDE DEHYDROGENASE [NAD(P)+] SAD"/>
    <property type="match status" value="1"/>
</dbReference>
<feature type="domain" description="Aldehyde dehydrogenase" evidence="4">
    <location>
        <begin position="3"/>
        <end position="442"/>
    </location>
</feature>
<dbReference type="AlphaFoldDB" id="A0A5Q2MHR6"/>
<evidence type="ECO:0000256" key="3">
    <source>
        <dbReference type="ARBA" id="ARBA00023002"/>
    </source>
</evidence>
<protein>
    <submittedName>
        <fullName evidence="5">Aldehyde dehydrogenase family protein</fullName>
    </submittedName>
</protein>
<dbReference type="InterPro" id="IPR015590">
    <property type="entry name" value="Aldehyde_DH_dom"/>
</dbReference>
<reference evidence="5 6" key="1">
    <citation type="submission" date="2019-11" db="EMBL/GenBank/DDBJ databases">
        <authorList>
            <person name="Li J."/>
        </authorList>
    </citation>
    <scope>NUCLEOTIDE SEQUENCE [LARGE SCALE GENOMIC DNA]</scope>
    <source>
        <strain evidence="5 6">MF47</strain>
    </source>
</reference>
<dbReference type="InterPro" id="IPR047110">
    <property type="entry name" value="GABD/Sad-like"/>
</dbReference>
<dbReference type="InterPro" id="IPR016163">
    <property type="entry name" value="Ald_DH_C"/>
</dbReference>
<dbReference type="InterPro" id="IPR016161">
    <property type="entry name" value="Ald_DH/histidinol_DH"/>
</dbReference>
<name>A0A5Q2MHR6_9ACTN</name>
<dbReference type="EMBL" id="CP045737">
    <property type="protein sequence ID" value="QGG40586.1"/>
    <property type="molecule type" value="Genomic_DNA"/>
</dbReference>
<keyword evidence="3" id="KW-0560">Oxidoreductase</keyword>
<dbReference type="GO" id="GO:0004777">
    <property type="term" value="F:succinate-semialdehyde dehydrogenase (NAD+) activity"/>
    <property type="evidence" value="ECO:0007669"/>
    <property type="project" value="TreeGrafter"/>
</dbReference>
<dbReference type="SUPFAM" id="SSF53720">
    <property type="entry name" value="ALDH-like"/>
    <property type="match status" value="1"/>
</dbReference>
<dbReference type="KEGG" id="aef:GEV26_03960"/>
<keyword evidence="2" id="KW-0521">NADP</keyword>
<evidence type="ECO:0000259" key="4">
    <source>
        <dbReference type="Pfam" id="PF00171"/>
    </source>
</evidence>
<dbReference type="FunFam" id="3.40.605.10:FF:000012">
    <property type="entry name" value="NAD-dependent succinate-semialdehyde dehydrogenase"/>
    <property type="match status" value="1"/>
</dbReference>
<evidence type="ECO:0000313" key="5">
    <source>
        <dbReference type="EMBL" id="QGG40586.1"/>
    </source>
</evidence>
<gene>
    <name evidence="5" type="ORF">GEV26_03960</name>
</gene>
<dbReference type="RefSeq" id="WP_153651857.1">
    <property type="nucleotide sequence ID" value="NZ_CP045737.1"/>
</dbReference>
<evidence type="ECO:0000256" key="2">
    <source>
        <dbReference type="ARBA" id="ARBA00022857"/>
    </source>
</evidence>
<dbReference type="Proteomes" id="UP000392064">
    <property type="component" value="Chromosome"/>
</dbReference>